<organism evidence="2 3">
    <name type="scientific">Parafannyhessea umbonata</name>
    <dbReference type="NCBI Taxonomy" id="604330"/>
    <lineage>
        <taxon>Bacteria</taxon>
        <taxon>Bacillati</taxon>
        <taxon>Actinomycetota</taxon>
        <taxon>Coriobacteriia</taxon>
        <taxon>Coriobacteriales</taxon>
        <taxon>Atopobiaceae</taxon>
        <taxon>Parafannyhessea</taxon>
    </lineage>
</organism>
<protein>
    <recommendedName>
        <fullName evidence="1">SH3b domain-containing protein</fullName>
    </recommendedName>
</protein>
<reference evidence="3" key="1">
    <citation type="submission" date="2016-10" db="EMBL/GenBank/DDBJ databases">
        <authorList>
            <person name="Varghese N."/>
            <person name="Submissions S."/>
        </authorList>
    </citation>
    <scope>NUCLEOTIDE SEQUENCE [LARGE SCALE GENOMIC DNA]</scope>
    <source>
        <strain evidence="3">DSM 22620</strain>
    </source>
</reference>
<dbReference type="PROSITE" id="PS51781">
    <property type="entry name" value="SH3B"/>
    <property type="match status" value="1"/>
</dbReference>
<dbReference type="AlphaFoldDB" id="A0A1H1L596"/>
<dbReference type="InterPro" id="IPR003646">
    <property type="entry name" value="SH3-like_bac-type"/>
</dbReference>
<dbReference type="Gene3D" id="2.30.30.40">
    <property type="entry name" value="SH3 Domains"/>
    <property type="match status" value="2"/>
</dbReference>
<evidence type="ECO:0000259" key="1">
    <source>
        <dbReference type="PROSITE" id="PS51781"/>
    </source>
</evidence>
<dbReference type="GeneID" id="78500074"/>
<dbReference type="EMBL" id="LT629759">
    <property type="protein sequence ID" value="SDR69728.1"/>
    <property type="molecule type" value="Genomic_DNA"/>
</dbReference>
<dbReference type="RefSeq" id="WP_090861785.1">
    <property type="nucleotide sequence ID" value="NZ_LT629759.1"/>
</dbReference>
<accession>A0A1H1L596</accession>
<dbReference type="SMART" id="SM00287">
    <property type="entry name" value="SH3b"/>
    <property type="match status" value="2"/>
</dbReference>
<dbReference type="Proteomes" id="UP000199480">
    <property type="component" value="Chromosome I"/>
</dbReference>
<dbReference type="OrthoDB" id="3186392at2"/>
<gene>
    <name evidence="2" type="ORF">SAMN04489857_0704</name>
</gene>
<evidence type="ECO:0000313" key="3">
    <source>
        <dbReference type="Proteomes" id="UP000199480"/>
    </source>
</evidence>
<evidence type="ECO:0000313" key="2">
    <source>
        <dbReference type="EMBL" id="SDR69728.1"/>
    </source>
</evidence>
<sequence length="353" mass="36939">MTLTYNQRAAEIMLHLVNHSAHGYSQPARAGDGTIETLKLSDGTVTTVHGGDYDCSEAVRMCYVAAGVLPRGCYMWTGNEASLLQSHGFAGVGLGDLRVGDVLLRRGHTEMVVSVGGKLMQAGFRISERHTISGVKGDQTGWESAYSALNPGAWSWAYRYVGGQPTGASKATVHNATVSMSIPAGTYQCVVDALNVRSGAGTGYAKVAQYHKGETVVLDGSATVANGCVWGRYVGGSGKTRYIAVRTTGGMEYLRKSGAAAKPAARPAAMPAASSSVPAGRYVCVVSALNVRAAPTTSSAVVAKYRKGQSVTLDGFSATANGCVWGRYTGATSGKKRYVAVRTLSGSVYLRKQ</sequence>
<proteinExistence type="predicted"/>
<name>A0A1H1L596_9ACTN</name>
<feature type="domain" description="SH3b" evidence="1">
    <location>
        <begin position="278"/>
        <end position="347"/>
    </location>
</feature>